<dbReference type="AlphaFoldDB" id="A0A4P5ZWZ4"/>
<keyword evidence="1" id="KW-0051">Antiviral defense</keyword>
<proteinExistence type="predicted"/>
<dbReference type="Proteomes" id="UP000299794">
    <property type="component" value="Unassembled WGS sequence"/>
</dbReference>
<dbReference type="GO" id="GO:0051607">
    <property type="term" value="P:defense response to virus"/>
    <property type="evidence" value="ECO:0007669"/>
    <property type="project" value="UniProtKB-KW"/>
</dbReference>
<organism evidence="4 5">
    <name type="scientific">Planktothrix agardhii CCAP 1459/11A</name>
    <dbReference type="NCBI Taxonomy" id="282420"/>
    <lineage>
        <taxon>Bacteria</taxon>
        <taxon>Bacillati</taxon>
        <taxon>Cyanobacteriota</taxon>
        <taxon>Cyanophyceae</taxon>
        <taxon>Oscillatoriophycideae</taxon>
        <taxon>Oscillatoriales</taxon>
        <taxon>Microcoleaceae</taxon>
        <taxon>Planktothrix</taxon>
    </lineage>
</organism>
<dbReference type="RefSeq" id="WP_141293654.1">
    <property type="nucleotide sequence ID" value="NZ_BJCD01000032.1"/>
</dbReference>
<dbReference type="EMBL" id="BJCD01000032">
    <property type="protein sequence ID" value="GDZ93137.1"/>
    <property type="molecule type" value="Genomic_DNA"/>
</dbReference>
<dbReference type="InterPro" id="IPR013410">
    <property type="entry name" value="CRISPR-assoc_RAMP_Cmr4"/>
</dbReference>
<sequence length="303" mass="33422">MTDFRVGYLYSLAPIHCGGEGNLGNILEIAREAHTNFPYIPGSSLRGSLRDEVTQLNPNDANTLFGKELNGDGQMGVHQVWFGDARLLWVPMRTMSSNSRDVFTWVSCHSLIRDHALIAKLPGVIFPNHPVGTQPGNYMVADAQLEVANFNEDQKKAIALAGDWPDTLKSSVKSTWEKSCIVLPDADFQVLMEHCLWTQIRNKIQEGNMGAGSEGSAEVFWTDVCIPRDTMLYYSWGYSLLKNNPVTLDQHNLLKNMIEGLIQVGGQANVGRGWVQSWVADSAPPKAIQSSEQSNKNTTAVGS</sequence>
<comment type="caution">
    <text evidence="4">The sequence shown here is derived from an EMBL/GenBank/DDBJ whole genome shotgun (WGS) entry which is preliminary data.</text>
</comment>
<evidence type="ECO:0000313" key="4">
    <source>
        <dbReference type="EMBL" id="GDZ93137.1"/>
    </source>
</evidence>
<dbReference type="PANTHER" id="PTHR36700:SF1">
    <property type="entry name" value="CRISPR SYSTEM CMR SUBUNIT CMR4"/>
    <property type="match status" value="1"/>
</dbReference>
<gene>
    <name evidence="4" type="ORF">PA905_09720</name>
</gene>
<reference evidence="5" key="1">
    <citation type="submission" date="2019-02" db="EMBL/GenBank/DDBJ databases">
        <title>Draft genome sequence of Planktothrix agardhii NIES-905.</title>
        <authorList>
            <person name="Yamaguchi H."/>
            <person name="Suzuki S."/>
            <person name="Kawachi M."/>
        </authorList>
    </citation>
    <scope>NUCLEOTIDE SEQUENCE [LARGE SCALE GENOMIC DNA]</scope>
    <source>
        <strain evidence="5">CCAP 1459/11A</strain>
    </source>
</reference>
<evidence type="ECO:0000256" key="1">
    <source>
        <dbReference type="ARBA" id="ARBA00023118"/>
    </source>
</evidence>
<dbReference type="Pfam" id="PF03787">
    <property type="entry name" value="RAMPs"/>
    <property type="match status" value="1"/>
</dbReference>
<evidence type="ECO:0000259" key="3">
    <source>
        <dbReference type="Pfam" id="PF03787"/>
    </source>
</evidence>
<evidence type="ECO:0000256" key="2">
    <source>
        <dbReference type="SAM" id="MobiDB-lite"/>
    </source>
</evidence>
<feature type="compositionally biased region" description="Polar residues" evidence="2">
    <location>
        <begin position="288"/>
        <end position="303"/>
    </location>
</feature>
<name>A0A4P5ZWZ4_PLAAG</name>
<feature type="domain" description="CRISPR type III-associated protein" evidence="3">
    <location>
        <begin position="10"/>
        <end position="275"/>
    </location>
</feature>
<dbReference type="NCBIfam" id="TIGR02580">
    <property type="entry name" value="cas_RAMP_Cmr4"/>
    <property type="match status" value="1"/>
</dbReference>
<dbReference type="PANTHER" id="PTHR36700">
    <property type="entry name" value="CRISPR SYSTEM CMR SUBUNIT CMR4"/>
    <property type="match status" value="1"/>
</dbReference>
<evidence type="ECO:0000313" key="5">
    <source>
        <dbReference type="Proteomes" id="UP000299794"/>
    </source>
</evidence>
<feature type="region of interest" description="Disordered" evidence="2">
    <location>
        <begin position="284"/>
        <end position="303"/>
    </location>
</feature>
<accession>A0A4P5ZWZ4</accession>
<dbReference type="InterPro" id="IPR005537">
    <property type="entry name" value="RAMP_III_fam"/>
</dbReference>
<protein>
    <recommendedName>
        <fullName evidence="3">CRISPR type III-associated protein domain-containing protein</fullName>
    </recommendedName>
</protein>